<sequence length="242" mass="25730">MNPTHEPDHNPAQSRAFGENFLADLFTDTGRFRAWVASAIGTAAQPVNVADESGYVVTESGLRAIGDAGRERDADIARQDAVDEAPGTAAQVLRDAALYLERHGWIKGAYYDSTSGSFTPPACLVGAIGMVCYGGPVDAPAQHFDDPGFLDFEEAVLHLDRYLLVEDGSESYEFNDARGRTLAQVTDVLRKAAARPAEELIDAIRVIDARNAEMATLAELLNPCGIWGESAGSGAGDGGDVE</sequence>
<comment type="caution">
    <text evidence="1">The sequence shown here is derived from an EMBL/GenBank/DDBJ whole genome shotgun (WGS) entry which is preliminary data.</text>
</comment>
<dbReference type="InterPro" id="IPR045677">
    <property type="entry name" value="DUF6197"/>
</dbReference>
<name>A0A2T0SA06_9ACTN</name>
<accession>A0A2T0SA06</accession>
<keyword evidence="2" id="KW-1185">Reference proteome</keyword>
<proteinExistence type="predicted"/>
<reference evidence="1 2" key="1">
    <citation type="submission" date="2018-03" db="EMBL/GenBank/DDBJ databases">
        <title>Genomic Encyclopedia of Archaeal and Bacterial Type Strains, Phase II (KMG-II): from individual species to whole genera.</title>
        <authorList>
            <person name="Goeker M."/>
        </authorList>
    </citation>
    <scope>NUCLEOTIDE SEQUENCE [LARGE SCALE GENOMIC DNA]</scope>
    <source>
        <strain evidence="1 2">DSM 45348</strain>
    </source>
</reference>
<dbReference type="Pfam" id="PF19698">
    <property type="entry name" value="DUF6197"/>
    <property type="match status" value="1"/>
</dbReference>
<dbReference type="AlphaFoldDB" id="A0A2T0SA06"/>
<evidence type="ECO:0000313" key="1">
    <source>
        <dbReference type="EMBL" id="PRY30259.1"/>
    </source>
</evidence>
<organism evidence="1 2">
    <name type="scientific">Pseudosporangium ferrugineum</name>
    <dbReference type="NCBI Taxonomy" id="439699"/>
    <lineage>
        <taxon>Bacteria</taxon>
        <taxon>Bacillati</taxon>
        <taxon>Actinomycetota</taxon>
        <taxon>Actinomycetes</taxon>
        <taxon>Micromonosporales</taxon>
        <taxon>Micromonosporaceae</taxon>
        <taxon>Pseudosporangium</taxon>
    </lineage>
</organism>
<protein>
    <submittedName>
        <fullName evidence="1">Uncharacterized protein</fullName>
    </submittedName>
</protein>
<dbReference type="EMBL" id="PVZG01000005">
    <property type="protein sequence ID" value="PRY30259.1"/>
    <property type="molecule type" value="Genomic_DNA"/>
</dbReference>
<dbReference type="RefSeq" id="WP_106126898.1">
    <property type="nucleotide sequence ID" value="NZ_PVZG01000005.1"/>
</dbReference>
<dbReference type="OrthoDB" id="3297831at2"/>
<dbReference type="Proteomes" id="UP000239209">
    <property type="component" value="Unassembled WGS sequence"/>
</dbReference>
<evidence type="ECO:0000313" key="2">
    <source>
        <dbReference type="Proteomes" id="UP000239209"/>
    </source>
</evidence>
<gene>
    <name evidence="1" type="ORF">CLV70_105429</name>
</gene>